<dbReference type="Gene3D" id="3.40.50.720">
    <property type="entry name" value="NAD(P)-binding Rossmann-like Domain"/>
    <property type="match status" value="1"/>
</dbReference>
<gene>
    <name evidence="4" type="ORF">ET418_14910</name>
</gene>
<dbReference type="PRINTS" id="PR00080">
    <property type="entry name" value="SDRFAMILY"/>
</dbReference>
<evidence type="ECO:0000313" key="4">
    <source>
        <dbReference type="EMBL" id="KAA0889131.1"/>
    </source>
</evidence>
<comment type="similarity">
    <text evidence="1 3">Belongs to the short-chain dehydrogenases/reductases (SDR) family.</text>
</comment>
<dbReference type="Proteomes" id="UP000324298">
    <property type="component" value="Unassembled WGS sequence"/>
</dbReference>
<dbReference type="RefSeq" id="WP_149308883.1">
    <property type="nucleotide sequence ID" value="NZ_SRSD01000009.1"/>
</dbReference>
<dbReference type="AlphaFoldDB" id="A0A5A9XBT8"/>
<keyword evidence="5" id="KW-1185">Reference proteome</keyword>
<dbReference type="GO" id="GO:0016491">
    <property type="term" value="F:oxidoreductase activity"/>
    <property type="evidence" value="ECO:0007669"/>
    <property type="project" value="UniProtKB-KW"/>
</dbReference>
<evidence type="ECO:0000313" key="5">
    <source>
        <dbReference type="Proteomes" id="UP000324298"/>
    </source>
</evidence>
<evidence type="ECO:0000256" key="1">
    <source>
        <dbReference type="ARBA" id="ARBA00006484"/>
    </source>
</evidence>
<keyword evidence="2" id="KW-0560">Oxidoreductase</keyword>
<dbReference type="InterPro" id="IPR036291">
    <property type="entry name" value="NAD(P)-bd_dom_sf"/>
</dbReference>
<protein>
    <submittedName>
        <fullName evidence="4">SDR family NAD(P)-dependent oxidoreductase</fullName>
    </submittedName>
</protein>
<dbReference type="EMBL" id="SRSD01000009">
    <property type="protein sequence ID" value="KAA0889131.1"/>
    <property type="molecule type" value="Genomic_DNA"/>
</dbReference>
<organism evidence="4 5">
    <name type="scientific">Oryzomonas rubra</name>
    <dbReference type="NCBI Taxonomy" id="2509454"/>
    <lineage>
        <taxon>Bacteria</taxon>
        <taxon>Pseudomonadati</taxon>
        <taxon>Thermodesulfobacteriota</taxon>
        <taxon>Desulfuromonadia</taxon>
        <taxon>Geobacterales</taxon>
        <taxon>Geobacteraceae</taxon>
        <taxon>Oryzomonas</taxon>
    </lineage>
</organism>
<accession>A0A5A9XBT8</accession>
<dbReference type="PRINTS" id="PR00081">
    <property type="entry name" value="GDHRDH"/>
</dbReference>
<dbReference type="OrthoDB" id="5334159at2"/>
<dbReference type="InterPro" id="IPR002347">
    <property type="entry name" value="SDR_fam"/>
</dbReference>
<proteinExistence type="inferred from homology"/>
<sequence length="238" mass="25100">MKLENKTILVTGSNRGIGKALVTALLKHPVTRIYAAARKTEDIPAFGDSRVVPLKLDITDLDLVQQAVALAQDVDVLINNAGVAAFSSVVTGDPDALKHDLEVNYLGTLNVVRAFAPVLEKKGGGAIANVISVLGLSSMSAVGGYSASKAALFSATQAMRAELKAKGISVHGIFPGPIDTDMSRDFDMPKASTQETAENIIKGILADQEDIFPDPMSAQVGELWAKDPKGLERQFSGV</sequence>
<dbReference type="Pfam" id="PF00106">
    <property type="entry name" value="adh_short"/>
    <property type="match status" value="1"/>
</dbReference>
<evidence type="ECO:0000256" key="2">
    <source>
        <dbReference type="ARBA" id="ARBA00023002"/>
    </source>
</evidence>
<evidence type="ECO:0000256" key="3">
    <source>
        <dbReference type="RuleBase" id="RU000363"/>
    </source>
</evidence>
<dbReference type="PANTHER" id="PTHR44169:SF6">
    <property type="entry name" value="NADPH-DEPENDENT 1-ACYLDIHYDROXYACETONE PHOSPHATE REDUCTASE"/>
    <property type="match status" value="1"/>
</dbReference>
<name>A0A5A9XBT8_9BACT</name>
<dbReference type="PANTHER" id="PTHR44169">
    <property type="entry name" value="NADPH-DEPENDENT 1-ACYLDIHYDROXYACETONE PHOSPHATE REDUCTASE"/>
    <property type="match status" value="1"/>
</dbReference>
<comment type="caution">
    <text evidence="4">The sequence shown here is derived from an EMBL/GenBank/DDBJ whole genome shotgun (WGS) entry which is preliminary data.</text>
</comment>
<dbReference type="NCBIfam" id="NF006118">
    <property type="entry name" value="PRK08264.1-4"/>
    <property type="match status" value="1"/>
</dbReference>
<reference evidence="4 5" key="1">
    <citation type="submission" date="2019-04" db="EMBL/GenBank/DDBJ databases">
        <title>Geobacter ruber sp. nov., ferric-reducing bacteria isolated from paddy soil.</title>
        <authorList>
            <person name="Xu Z."/>
            <person name="Masuda Y."/>
            <person name="Itoh H."/>
            <person name="Senoo K."/>
        </authorList>
    </citation>
    <scope>NUCLEOTIDE SEQUENCE [LARGE SCALE GENOMIC DNA]</scope>
    <source>
        <strain evidence="4 5">Red88</strain>
    </source>
</reference>
<dbReference type="SUPFAM" id="SSF51735">
    <property type="entry name" value="NAD(P)-binding Rossmann-fold domains"/>
    <property type="match status" value="1"/>
</dbReference>